<evidence type="ECO:0000256" key="7">
    <source>
        <dbReference type="ARBA" id="ARBA00023157"/>
    </source>
</evidence>
<evidence type="ECO:0000256" key="8">
    <source>
        <dbReference type="ARBA" id="ARBA00023180"/>
    </source>
</evidence>
<evidence type="ECO:0000313" key="11">
    <source>
        <dbReference type="Proteomes" id="UP000192247"/>
    </source>
</evidence>
<keyword evidence="4" id="KW-0732">Signal</keyword>
<evidence type="ECO:0000313" key="10">
    <source>
        <dbReference type="EMBL" id="OQR72604.1"/>
    </source>
</evidence>
<keyword evidence="10" id="KW-0812">Transmembrane</keyword>
<sequence length="195" mass="21145">GSWANDVAVLRVNESFHLDGVMVAPICLSPLKSHPTGPVIVAGWGRTKEKHPRQPHQLHFTVLQPMSDSRCKQRFPYAFSPVEMFCAYGSSGRDTCHGDSGGAAAEFIGGSFFLRGLVSWGAGCARPHTPGVYTKIAPHYFEWIRETVVQLGSPGDVAQLRVGSEQTPLPPASIKRTAKPNASVYCYPTAVCSFE</sequence>
<reference evidence="10 11" key="1">
    <citation type="journal article" date="2017" name="Gigascience">
        <title>Draft genome of the honey bee ectoparasitic mite, Tropilaelaps mercedesae, is shaped by the parasitic life history.</title>
        <authorList>
            <person name="Dong X."/>
            <person name="Armstrong S.D."/>
            <person name="Xia D."/>
            <person name="Makepeace B.L."/>
            <person name="Darby A.C."/>
            <person name="Kadowaki T."/>
        </authorList>
    </citation>
    <scope>NUCLEOTIDE SEQUENCE [LARGE SCALE GENOMIC DNA]</scope>
    <source>
        <strain evidence="10">Wuxi-XJTLU</strain>
    </source>
</reference>
<dbReference type="SMART" id="SM00020">
    <property type="entry name" value="Tryp_SPc"/>
    <property type="match status" value="1"/>
</dbReference>
<keyword evidence="5" id="KW-0378">Hydrolase</keyword>
<dbReference type="Gene3D" id="2.40.10.10">
    <property type="entry name" value="Trypsin-like serine proteases"/>
    <property type="match status" value="1"/>
</dbReference>
<evidence type="ECO:0000256" key="4">
    <source>
        <dbReference type="ARBA" id="ARBA00022729"/>
    </source>
</evidence>
<evidence type="ECO:0000256" key="2">
    <source>
        <dbReference type="ARBA" id="ARBA00022525"/>
    </source>
</evidence>
<keyword evidence="7" id="KW-1015">Disulfide bond</keyword>
<comment type="caution">
    <text evidence="10">The sequence shown here is derived from an EMBL/GenBank/DDBJ whole genome shotgun (WGS) entry which is preliminary data.</text>
</comment>
<keyword evidence="8" id="KW-0325">Glycoprotein</keyword>
<dbReference type="InterPro" id="IPR001254">
    <property type="entry name" value="Trypsin_dom"/>
</dbReference>
<name>A0A1V9XGD8_9ACAR</name>
<dbReference type="InterPro" id="IPR050127">
    <property type="entry name" value="Serine_Proteases_S1"/>
</dbReference>
<dbReference type="Proteomes" id="UP000192247">
    <property type="component" value="Unassembled WGS sequence"/>
</dbReference>
<dbReference type="GO" id="GO:0005615">
    <property type="term" value="C:extracellular space"/>
    <property type="evidence" value="ECO:0007669"/>
    <property type="project" value="TreeGrafter"/>
</dbReference>
<dbReference type="PROSITE" id="PS50240">
    <property type="entry name" value="TRYPSIN_DOM"/>
    <property type="match status" value="1"/>
</dbReference>
<feature type="domain" description="Peptidase S1" evidence="9">
    <location>
        <begin position="1"/>
        <end position="149"/>
    </location>
</feature>
<dbReference type="InterPro" id="IPR009003">
    <property type="entry name" value="Peptidase_S1_PA"/>
</dbReference>
<keyword evidence="11" id="KW-1185">Reference proteome</keyword>
<dbReference type="EMBL" id="MNPL01011436">
    <property type="protein sequence ID" value="OQR72604.1"/>
    <property type="molecule type" value="Genomic_DNA"/>
</dbReference>
<evidence type="ECO:0000259" key="9">
    <source>
        <dbReference type="PROSITE" id="PS50240"/>
    </source>
</evidence>
<dbReference type="SUPFAM" id="SSF50494">
    <property type="entry name" value="Trypsin-like serine proteases"/>
    <property type="match status" value="1"/>
</dbReference>
<dbReference type="PANTHER" id="PTHR24264:SF65">
    <property type="entry name" value="SRCR DOMAIN-CONTAINING PROTEIN"/>
    <property type="match status" value="1"/>
</dbReference>
<dbReference type="InterPro" id="IPR043504">
    <property type="entry name" value="Peptidase_S1_PA_chymotrypsin"/>
</dbReference>
<dbReference type="Pfam" id="PF00089">
    <property type="entry name" value="Trypsin"/>
    <property type="match status" value="1"/>
</dbReference>
<dbReference type="AlphaFoldDB" id="A0A1V9XGD8"/>
<evidence type="ECO:0000256" key="3">
    <source>
        <dbReference type="ARBA" id="ARBA00022670"/>
    </source>
</evidence>
<keyword evidence="2" id="KW-0964">Secreted</keyword>
<protein>
    <submittedName>
        <fullName evidence="10">Transmembrane protease serine 9-like</fullName>
    </submittedName>
</protein>
<accession>A0A1V9XGD8</accession>
<dbReference type="CDD" id="cd00190">
    <property type="entry name" value="Tryp_SPc"/>
    <property type="match status" value="1"/>
</dbReference>
<gene>
    <name evidence="10" type="ORF">BIW11_10279</name>
</gene>
<feature type="non-terminal residue" evidence="10">
    <location>
        <position position="1"/>
    </location>
</feature>
<keyword evidence="6" id="KW-0720">Serine protease</keyword>
<dbReference type="GO" id="GO:0006508">
    <property type="term" value="P:proteolysis"/>
    <property type="evidence" value="ECO:0007669"/>
    <property type="project" value="UniProtKB-KW"/>
</dbReference>
<evidence type="ECO:0000256" key="6">
    <source>
        <dbReference type="ARBA" id="ARBA00022825"/>
    </source>
</evidence>
<dbReference type="OrthoDB" id="10002959at2759"/>
<keyword evidence="10" id="KW-0472">Membrane</keyword>
<organism evidence="10 11">
    <name type="scientific">Tropilaelaps mercedesae</name>
    <dbReference type="NCBI Taxonomy" id="418985"/>
    <lineage>
        <taxon>Eukaryota</taxon>
        <taxon>Metazoa</taxon>
        <taxon>Ecdysozoa</taxon>
        <taxon>Arthropoda</taxon>
        <taxon>Chelicerata</taxon>
        <taxon>Arachnida</taxon>
        <taxon>Acari</taxon>
        <taxon>Parasitiformes</taxon>
        <taxon>Mesostigmata</taxon>
        <taxon>Gamasina</taxon>
        <taxon>Dermanyssoidea</taxon>
        <taxon>Laelapidae</taxon>
        <taxon>Tropilaelaps</taxon>
    </lineage>
</organism>
<dbReference type="FunFam" id="2.40.10.10:FF:000054">
    <property type="entry name" value="Complement C1r subcomponent"/>
    <property type="match status" value="1"/>
</dbReference>
<dbReference type="GO" id="GO:0004252">
    <property type="term" value="F:serine-type endopeptidase activity"/>
    <property type="evidence" value="ECO:0007669"/>
    <property type="project" value="InterPro"/>
</dbReference>
<comment type="subcellular location">
    <subcellularLocation>
        <location evidence="1">Secreted</location>
    </subcellularLocation>
</comment>
<keyword evidence="3 10" id="KW-0645">Protease</keyword>
<dbReference type="FunCoup" id="A0A1V9XGD8">
    <property type="interactions" value="47"/>
</dbReference>
<proteinExistence type="predicted"/>
<dbReference type="STRING" id="418985.A0A1V9XGD8"/>
<dbReference type="InParanoid" id="A0A1V9XGD8"/>
<evidence type="ECO:0000256" key="5">
    <source>
        <dbReference type="ARBA" id="ARBA00022801"/>
    </source>
</evidence>
<dbReference type="PANTHER" id="PTHR24264">
    <property type="entry name" value="TRYPSIN-RELATED"/>
    <property type="match status" value="1"/>
</dbReference>
<evidence type="ECO:0000256" key="1">
    <source>
        <dbReference type="ARBA" id="ARBA00004613"/>
    </source>
</evidence>